<dbReference type="GO" id="GO:0003735">
    <property type="term" value="F:structural constituent of ribosome"/>
    <property type="evidence" value="ECO:0007669"/>
    <property type="project" value="InterPro"/>
</dbReference>
<comment type="subunit">
    <text evidence="5">Part of the 30S ribosomal subunit. Contacts proteins S5 and S12.</text>
</comment>
<proteinExistence type="inferred from homology"/>
<dbReference type="InterPro" id="IPR035987">
    <property type="entry name" value="Ribosomal_uS8_sf"/>
</dbReference>
<protein>
    <recommendedName>
        <fullName evidence="4 5">Small ribosomal subunit protein uS8</fullName>
    </recommendedName>
</protein>
<dbReference type="SUPFAM" id="SSF56047">
    <property type="entry name" value="Ribosomal protein S8"/>
    <property type="match status" value="1"/>
</dbReference>
<reference evidence="7 8" key="1">
    <citation type="journal article" date="2016" name="Nat. Commun.">
        <title>Thousands of microbial genomes shed light on interconnected biogeochemical processes in an aquifer system.</title>
        <authorList>
            <person name="Anantharaman K."/>
            <person name="Brown C.T."/>
            <person name="Hug L.A."/>
            <person name="Sharon I."/>
            <person name="Castelle C.J."/>
            <person name="Probst A.J."/>
            <person name="Thomas B.C."/>
            <person name="Singh A."/>
            <person name="Wilkins M.J."/>
            <person name="Karaoz U."/>
            <person name="Brodie E.L."/>
            <person name="Williams K.H."/>
            <person name="Hubbard S.S."/>
            <person name="Banfield J.F."/>
        </authorList>
    </citation>
    <scope>NUCLEOTIDE SEQUENCE [LARGE SCALE GENOMIC DNA]</scope>
</reference>
<name>A0A1F8F9E6_9BACT</name>
<dbReference type="GO" id="GO:0005737">
    <property type="term" value="C:cytoplasm"/>
    <property type="evidence" value="ECO:0007669"/>
    <property type="project" value="UniProtKB-ARBA"/>
</dbReference>
<dbReference type="Gene3D" id="3.30.1370.30">
    <property type="match status" value="1"/>
</dbReference>
<accession>A0A1F8F9E6</accession>
<dbReference type="Proteomes" id="UP000177167">
    <property type="component" value="Unassembled WGS sequence"/>
</dbReference>
<evidence type="ECO:0000256" key="4">
    <source>
        <dbReference type="ARBA" id="ARBA00035258"/>
    </source>
</evidence>
<dbReference type="PROSITE" id="PS00053">
    <property type="entry name" value="RIBOSOMAL_S8"/>
    <property type="match status" value="1"/>
</dbReference>
<dbReference type="Gene3D" id="3.30.1490.10">
    <property type="match status" value="1"/>
</dbReference>
<dbReference type="HAMAP" id="MF_01302_B">
    <property type="entry name" value="Ribosomal_uS8_B"/>
    <property type="match status" value="1"/>
</dbReference>
<gene>
    <name evidence="5" type="primary">rpsH</name>
    <name evidence="7" type="ORF">A3J46_03535</name>
</gene>
<evidence type="ECO:0000256" key="6">
    <source>
        <dbReference type="RuleBase" id="RU003660"/>
    </source>
</evidence>
<dbReference type="FunFam" id="3.30.1490.10:FF:000001">
    <property type="entry name" value="30S ribosomal protein S8"/>
    <property type="match status" value="1"/>
</dbReference>
<keyword evidence="2 5" id="KW-0689">Ribosomal protein</keyword>
<evidence type="ECO:0000256" key="2">
    <source>
        <dbReference type="ARBA" id="ARBA00022980"/>
    </source>
</evidence>
<dbReference type="Pfam" id="PF00410">
    <property type="entry name" value="Ribosomal_S8"/>
    <property type="match status" value="1"/>
</dbReference>
<dbReference type="EMBL" id="MGJP01000042">
    <property type="protein sequence ID" value="OGN09160.1"/>
    <property type="molecule type" value="Genomic_DNA"/>
</dbReference>
<dbReference type="AlphaFoldDB" id="A0A1F8F9E6"/>
<dbReference type="GO" id="GO:0005840">
    <property type="term" value="C:ribosome"/>
    <property type="evidence" value="ECO:0007669"/>
    <property type="project" value="UniProtKB-KW"/>
</dbReference>
<evidence type="ECO:0000313" key="7">
    <source>
        <dbReference type="EMBL" id="OGN09160.1"/>
    </source>
</evidence>
<keyword evidence="5" id="KW-0699">rRNA-binding</keyword>
<comment type="similarity">
    <text evidence="1 5 6">Belongs to the universal ribosomal protein uS8 family.</text>
</comment>
<dbReference type="InterPro" id="IPR047863">
    <property type="entry name" value="Ribosomal_uS8_CS"/>
</dbReference>
<organism evidence="7 8">
    <name type="scientific">Candidatus Yanofskybacteria bacterium RIFCSPHIGHO2_02_FULL_41_11</name>
    <dbReference type="NCBI Taxonomy" id="1802675"/>
    <lineage>
        <taxon>Bacteria</taxon>
        <taxon>Candidatus Yanofskyibacteriota</taxon>
    </lineage>
</organism>
<comment type="function">
    <text evidence="5">One of the primary rRNA binding proteins, it binds directly to 16S rRNA central domain where it helps coordinate assembly of the platform of the 30S subunit.</text>
</comment>
<dbReference type="NCBIfam" id="NF001109">
    <property type="entry name" value="PRK00136.1"/>
    <property type="match status" value="1"/>
</dbReference>
<keyword evidence="5" id="KW-0694">RNA-binding</keyword>
<dbReference type="GO" id="GO:0006412">
    <property type="term" value="P:translation"/>
    <property type="evidence" value="ECO:0007669"/>
    <property type="project" value="UniProtKB-UniRule"/>
</dbReference>
<evidence type="ECO:0000256" key="1">
    <source>
        <dbReference type="ARBA" id="ARBA00006471"/>
    </source>
</evidence>
<dbReference type="InterPro" id="IPR000630">
    <property type="entry name" value="Ribosomal_uS8"/>
</dbReference>
<dbReference type="GO" id="GO:1990904">
    <property type="term" value="C:ribonucleoprotein complex"/>
    <property type="evidence" value="ECO:0007669"/>
    <property type="project" value="UniProtKB-KW"/>
</dbReference>
<evidence type="ECO:0000256" key="3">
    <source>
        <dbReference type="ARBA" id="ARBA00023274"/>
    </source>
</evidence>
<keyword evidence="3 5" id="KW-0687">Ribonucleoprotein</keyword>
<evidence type="ECO:0000256" key="5">
    <source>
        <dbReference type="HAMAP-Rule" id="MF_01302"/>
    </source>
</evidence>
<sequence>MTNTVIDMLIRIKNAQMAKHEHVSVPSSKAKIKIAEILTEFGYLTNFEKKTKKSKKSEHEYLMLQLKYTDGQEGLSGIKLISKPSRRIYIKAQEIKPVRSGYGISVISTPKGIMSSIQAKKDNLGGELLFEVW</sequence>
<evidence type="ECO:0000313" key="8">
    <source>
        <dbReference type="Proteomes" id="UP000177167"/>
    </source>
</evidence>
<dbReference type="GO" id="GO:0019843">
    <property type="term" value="F:rRNA binding"/>
    <property type="evidence" value="ECO:0007669"/>
    <property type="project" value="UniProtKB-UniRule"/>
</dbReference>
<dbReference type="PANTHER" id="PTHR11758">
    <property type="entry name" value="40S RIBOSOMAL PROTEIN S15A"/>
    <property type="match status" value="1"/>
</dbReference>
<comment type="caution">
    <text evidence="7">The sequence shown here is derived from an EMBL/GenBank/DDBJ whole genome shotgun (WGS) entry which is preliminary data.</text>
</comment>